<dbReference type="EMBL" id="CAXHTA020000004">
    <property type="protein sequence ID" value="CAL5220968.1"/>
    <property type="molecule type" value="Genomic_DNA"/>
</dbReference>
<reference evidence="2 3" key="1">
    <citation type="submission" date="2024-06" db="EMBL/GenBank/DDBJ databases">
        <authorList>
            <person name="Kraege A."/>
            <person name="Thomma B."/>
        </authorList>
    </citation>
    <scope>NUCLEOTIDE SEQUENCE [LARGE SCALE GENOMIC DNA]</scope>
</reference>
<name>A0ABP1FLX7_9CHLO</name>
<keyword evidence="3" id="KW-1185">Reference proteome</keyword>
<comment type="caution">
    <text evidence="2">The sequence shown here is derived from an EMBL/GenBank/DDBJ whole genome shotgun (WGS) entry which is preliminary data.</text>
</comment>
<proteinExistence type="predicted"/>
<protein>
    <submittedName>
        <fullName evidence="2">G3074 protein</fullName>
    </submittedName>
</protein>
<dbReference type="Pfam" id="PF12922">
    <property type="entry name" value="Cnd1_N"/>
    <property type="match status" value="1"/>
</dbReference>
<sequence>MADEFCIPAKAEDLINEDEELPFKIRRLNNFEDAAPAEVEEYAEGTHSYDSLYSGDDEEICAKRDNGASDRFTPLPLVAGALYDICNQDALCVVEQDLFDKLYSIIRGFKHVSSISRKRLVDGLCSNLSVLGLSIGALVSVQEPDDPAEHEASAASHRSALKAYAFFLSWLTALAEEEAQTAVPDPSAAAGRGKGRKKATGAQAVLQWDWDSQRDKVGRSLAVVTDIDLWKLYRPKPIEESLLQTCSKTAGSSCSLLPRQASMTDFCAAYSTAKAQLLLESAQAMKSKAARDGAFATLAACALRYGQLEAVAGASIAALTRNEHLAGVLAELAEFCEAKYHDERLGAEMLQEVAAVSPHEYERQQKDDLASSGGVRNVAKFVESLAERCPKLVAGRISLLMAHLGGKAYSLRSAIVTAIGVLAQKAFENVPGEDADAQGRLS</sequence>
<evidence type="ECO:0000313" key="3">
    <source>
        <dbReference type="Proteomes" id="UP001497392"/>
    </source>
</evidence>
<feature type="domain" description="Condensin complex subunit 1 N-terminal" evidence="1">
    <location>
        <begin position="116"/>
        <end position="247"/>
    </location>
</feature>
<dbReference type="Proteomes" id="UP001497392">
    <property type="component" value="Unassembled WGS sequence"/>
</dbReference>
<dbReference type="InterPro" id="IPR024324">
    <property type="entry name" value="Condensin_cplx_su1_N"/>
</dbReference>
<evidence type="ECO:0000259" key="1">
    <source>
        <dbReference type="Pfam" id="PF12922"/>
    </source>
</evidence>
<gene>
    <name evidence="2" type="primary">g3074</name>
    <name evidence="2" type="ORF">VP750_LOCUS2627</name>
</gene>
<accession>A0ABP1FLX7</accession>
<organism evidence="2 3">
    <name type="scientific">Coccomyxa viridis</name>
    <dbReference type="NCBI Taxonomy" id="1274662"/>
    <lineage>
        <taxon>Eukaryota</taxon>
        <taxon>Viridiplantae</taxon>
        <taxon>Chlorophyta</taxon>
        <taxon>core chlorophytes</taxon>
        <taxon>Trebouxiophyceae</taxon>
        <taxon>Trebouxiophyceae incertae sedis</taxon>
        <taxon>Coccomyxaceae</taxon>
        <taxon>Coccomyxa</taxon>
    </lineage>
</organism>
<dbReference type="PANTHER" id="PTHR14222">
    <property type="entry name" value="CONDENSIN"/>
    <property type="match status" value="1"/>
</dbReference>
<dbReference type="PANTHER" id="PTHR14222:SF2">
    <property type="entry name" value="CONDENSIN COMPLEX SUBUNIT 1"/>
    <property type="match status" value="1"/>
</dbReference>
<dbReference type="InterPro" id="IPR026971">
    <property type="entry name" value="CND1/NCAPD3"/>
</dbReference>
<evidence type="ECO:0000313" key="2">
    <source>
        <dbReference type="EMBL" id="CAL5220968.1"/>
    </source>
</evidence>